<name>A0ABX0DGP8_9MICC</name>
<dbReference type="InterPro" id="IPR036866">
    <property type="entry name" value="RibonucZ/Hydroxyglut_hydro"/>
</dbReference>
<reference evidence="2 3" key="1">
    <citation type="submission" date="2020-02" db="EMBL/GenBank/DDBJ databases">
        <title>Genome sequence of the type strain DSM 27180 of Arthrobacter silviterrae.</title>
        <authorList>
            <person name="Gao J."/>
            <person name="Sun J."/>
        </authorList>
    </citation>
    <scope>NUCLEOTIDE SEQUENCE [LARGE SCALE GENOMIC DNA]</scope>
    <source>
        <strain evidence="2 3">DSM 27180</strain>
    </source>
</reference>
<dbReference type="RefSeq" id="WP_165181924.1">
    <property type="nucleotide sequence ID" value="NZ_JAAKZI010000014.1"/>
</dbReference>
<proteinExistence type="predicted"/>
<dbReference type="SUPFAM" id="SSF56281">
    <property type="entry name" value="Metallo-hydrolase/oxidoreductase"/>
    <property type="match status" value="1"/>
</dbReference>
<sequence>MISVTGNDQFTAWQNKVMPPVEEVRPGVWSIPVPFPGNPMRYTLAYLLLGDGEAALVDPGWDSAEGWEALKAGLAASGATASDITGVVATHYHPDHLGMAARLRAGGSSWMALGERERLPAEWSADMGTFVAGDRTQFTAWGVPEAVLGEVTFRAGQWEGLRSIAEPELRLADGAVLPVAGLAVRVLATPGHTPGHICLLDTKNSLLLTGDHVLPRITPHVSLEAHGHDNPVGDYLRSLDVLADGNAMEVLPAHEYRFRGLAARVAELRRHTLGRSGEVAAVLVAGNARTVWDVAKELTWSRGFDSLRHFTLRLALAETASHLVYLRGQGATVDIDIPRGASRVP</sequence>
<dbReference type="InterPro" id="IPR036388">
    <property type="entry name" value="WH-like_DNA-bd_sf"/>
</dbReference>
<organism evidence="2 3">
    <name type="scientific">Arthrobacter silviterrae</name>
    <dbReference type="NCBI Taxonomy" id="2026658"/>
    <lineage>
        <taxon>Bacteria</taxon>
        <taxon>Bacillati</taxon>
        <taxon>Actinomycetota</taxon>
        <taxon>Actinomycetes</taxon>
        <taxon>Micrococcales</taxon>
        <taxon>Micrococcaceae</taxon>
        <taxon>Arthrobacter</taxon>
    </lineage>
</organism>
<keyword evidence="3" id="KW-1185">Reference proteome</keyword>
<comment type="caution">
    <text evidence="2">The sequence shown here is derived from an EMBL/GenBank/DDBJ whole genome shotgun (WGS) entry which is preliminary data.</text>
</comment>
<dbReference type="InterPro" id="IPR050662">
    <property type="entry name" value="Sec-metab_biosynth-thioest"/>
</dbReference>
<dbReference type="Proteomes" id="UP000479226">
    <property type="component" value="Unassembled WGS sequence"/>
</dbReference>
<dbReference type="Pfam" id="PF00753">
    <property type="entry name" value="Lactamase_B"/>
    <property type="match status" value="1"/>
</dbReference>
<dbReference type="PANTHER" id="PTHR23131">
    <property type="entry name" value="ENDORIBONUCLEASE LACTB2"/>
    <property type="match status" value="1"/>
</dbReference>
<feature type="domain" description="Metallo-beta-lactamase" evidence="1">
    <location>
        <begin position="42"/>
        <end position="254"/>
    </location>
</feature>
<dbReference type="PANTHER" id="PTHR23131:SF4">
    <property type="entry name" value="METALLO-BETA-LACTAMASE SUPERFAMILY POTEIN"/>
    <property type="match status" value="1"/>
</dbReference>
<dbReference type="EMBL" id="JAAKZI010000014">
    <property type="protein sequence ID" value="NGN83720.1"/>
    <property type="molecule type" value="Genomic_DNA"/>
</dbReference>
<evidence type="ECO:0000259" key="1">
    <source>
        <dbReference type="SMART" id="SM00849"/>
    </source>
</evidence>
<accession>A0ABX0DGP8</accession>
<evidence type="ECO:0000313" key="2">
    <source>
        <dbReference type="EMBL" id="NGN83720.1"/>
    </source>
</evidence>
<protein>
    <submittedName>
        <fullName evidence="2">MBL fold metallo-hydrolase</fullName>
    </submittedName>
</protein>
<evidence type="ECO:0000313" key="3">
    <source>
        <dbReference type="Proteomes" id="UP000479226"/>
    </source>
</evidence>
<dbReference type="Gene3D" id="3.60.15.10">
    <property type="entry name" value="Ribonuclease Z/Hydroxyacylglutathione hydrolase-like"/>
    <property type="match status" value="1"/>
</dbReference>
<gene>
    <name evidence="2" type="ORF">G6N77_09655</name>
</gene>
<dbReference type="InterPro" id="IPR001279">
    <property type="entry name" value="Metallo-B-lactamas"/>
</dbReference>
<dbReference type="SMART" id="SM00849">
    <property type="entry name" value="Lactamase_B"/>
    <property type="match status" value="1"/>
</dbReference>
<dbReference type="Gene3D" id="1.10.10.10">
    <property type="entry name" value="Winged helix-like DNA-binding domain superfamily/Winged helix DNA-binding domain"/>
    <property type="match status" value="1"/>
</dbReference>